<proteinExistence type="predicted"/>
<evidence type="ECO:0000259" key="2">
    <source>
        <dbReference type="PROSITE" id="PS50846"/>
    </source>
</evidence>
<evidence type="ECO:0000313" key="4">
    <source>
        <dbReference type="Proteomes" id="UP000652013"/>
    </source>
</evidence>
<dbReference type="InterPro" id="IPR006121">
    <property type="entry name" value="HMA_dom"/>
</dbReference>
<dbReference type="EMBL" id="BOOY01000041">
    <property type="protein sequence ID" value="GIJ06428.1"/>
    <property type="molecule type" value="Genomic_DNA"/>
</dbReference>
<dbReference type="PROSITE" id="PS01047">
    <property type="entry name" value="HMA_1"/>
    <property type="match status" value="1"/>
</dbReference>
<dbReference type="RefSeq" id="WP_203941604.1">
    <property type="nucleotide sequence ID" value="NZ_BAAAGJ010000013.1"/>
</dbReference>
<protein>
    <recommendedName>
        <fullName evidence="2">HMA domain-containing protein</fullName>
    </recommendedName>
</protein>
<dbReference type="PROSITE" id="PS50846">
    <property type="entry name" value="HMA_2"/>
    <property type="match status" value="1"/>
</dbReference>
<dbReference type="InterPro" id="IPR017969">
    <property type="entry name" value="Heavy-metal-associated_CS"/>
</dbReference>
<gene>
    <name evidence="3" type="ORF">Sya03_57800</name>
</gene>
<evidence type="ECO:0000313" key="3">
    <source>
        <dbReference type="EMBL" id="GIJ06428.1"/>
    </source>
</evidence>
<dbReference type="InterPro" id="IPR036163">
    <property type="entry name" value="HMA_dom_sf"/>
</dbReference>
<comment type="caution">
    <text evidence="3">The sequence shown here is derived from an EMBL/GenBank/DDBJ whole genome shotgun (WGS) entry which is preliminary data.</text>
</comment>
<reference evidence="3" key="1">
    <citation type="submission" date="2021-01" db="EMBL/GenBank/DDBJ databases">
        <title>Whole genome shotgun sequence of Spirilliplanes yamanashiensis NBRC 15828.</title>
        <authorList>
            <person name="Komaki H."/>
            <person name="Tamura T."/>
        </authorList>
    </citation>
    <scope>NUCLEOTIDE SEQUENCE</scope>
    <source>
        <strain evidence="3">NBRC 15828</strain>
    </source>
</reference>
<sequence>MCSSESSCGCATASAGPVATGNSGVEAVYAVSGMTCGGCANRVTEQVSTVAGVTGVQIDVASGTVTVTSDSPVPAGDVQAAVERAGYQLVS</sequence>
<accession>A0A8J3YEY1</accession>
<dbReference type="Proteomes" id="UP000652013">
    <property type="component" value="Unassembled WGS sequence"/>
</dbReference>
<dbReference type="Gene3D" id="3.30.70.100">
    <property type="match status" value="1"/>
</dbReference>
<keyword evidence="1" id="KW-0479">Metal-binding</keyword>
<dbReference type="SUPFAM" id="SSF55008">
    <property type="entry name" value="HMA, heavy metal-associated domain"/>
    <property type="match status" value="1"/>
</dbReference>
<dbReference type="CDD" id="cd00371">
    <property type="entry name" value="HMA"/>
    <property type="match status" value="1"/>
</dbReference>
<organism evidence="3 4">
    <name type="scientific">Spirilliplanes yamanashiensis</name>
    <dbReference type="NCBI Taxonomy" id="42233"/>
    <lineage>
        <taxon>Bacteria</taxon>
        <taxon>Bacillati</taxon>
        <taxon>Actinomycetota</taxon>
        <taxon>Actinomycetes</taxon>
        <taxon>Micromonosporales</taxon>
        <taxon>Micromonosporaceae</taxon>
        <taxon>Spirilliplanes</taxon>
    </lineage>
</organism>
<keyword evidence="4" id="KW-1185">Reference proteome</keyword>
<feature type="domain" description="HMA" evidence="2">
    <location>
        <begin position="25"/>
        <end position="90"/>
    </location>
</feature>
<evidence type="ECO:0000256" key="1">
    <source>
        <dbReference type="ARBA" id="ARBA00022723"/>
    </source>
</evidence>
<dbReference type="Pfam" id="PF00403">
    <property type="entry name" value="HMA"/>
    <property type="match status" value="1"/>
</dbReference>
<dbReference type="GO" id="GO:0046872">
    <property type="term" value="F:metal ion binding"/>
    <property type="evidence" value="ECO:0007669"/>
    <property type="project" value="UniProtKB-KW"/>
</dbReference>
<dbReference type="AlphaFoldDB" id="A0A8J3YEY1"/>
<name>A0A8J3YEY1_9ACTN</name>